<keyword evidence="1" id="KW-0732">Signal</keyword>
<name>A0ABR9WG58_9BACT</name>
<protein>
    <recommendedName>
        <fullName evidence="4">DUF4488 domain-containing protein</fullName>
    </recommendedName>
</protein>
<accession>A0ABR9WG58</accession>
<reference evidence="3" key="1">
    <citation type="submission" date="2023-07" db="EMBL/GenBank/DDBJ databases">
        <title>Dyadobacter sp. nov 'subterranea' isolated from contaminted grondwater.</title>
        <authorList>
            <person name="Szabo I."/>
            <person name="Al-Omari J."/>
            <person name="Szerdahelyi S.G."/>
            <person name="Rado J."/>
        </authorList>
    </citation>
    <scope>NUCLEOTIDE SEQUENCE [LARGE SCALE GENOMIC DNA]</scope>
    <source>
        <strain evidence="3">UP-52</strain>
    </source>
</reference>
<organism evidence="2 3">
    <name type="scientific">Dyadobacter subterraneus</name>
    <dbReference type="NCBI Taxonomy" id="2773304"/>
    <lineage>
        <taxon>Bacteria</taxon>
        <taxon>Pseudomonadati</taxon>
        <taxon>Bacteroidota</taxon>
        <taxon>Cytophagia</taxon>
        <taxon>Cytophagales</taxon>
        <taxon>Spirosomataceae</taxon>
        <taxon>Dyadobacter</taxon>
    </lineage>
</organism>
<evidence type="ECO:0000313" key="3">
    <source>
        <dbReference type="Proteomes" id="UP000634134"/>
    </source>
</evidence>
<dbReference type="EMBL" id="JACYGY010000001">
    <property type="protein sequence ID" value="MBE9464487.1"/>
    <property type="molecule type" value="Genomic_DNA"/>
</dbReference>
<evidence type="ECO:0008006" key="4">
    <source>
        <dbReference type="Google" id="ProtNLM"/>
    </source>
</evidence>
<sequence length="125" mass="13566">MMRKLNLICLLLMLCVVFNSNSQTTAPADFFAGKWEVTVIGTPNGDSKMIVDLVRTDGKLTGQMSNPAEPSAEKVPVTVDESADLLDLAFNAQGYDVTINLKKVDDDNLKGSLLGMFDAVAKRIK</sequence>
<dbReference type="RefSeq" id="WP_194122547.1">
    <property type="nucleotide sequence ID" value="NZ_JACYGY010000001.1"/>
</dbReference>
<dbReference type="Proteomes" id="UP000634134">
    <property type="component" value="Unassembled WGS sequence"/>
</dbReference>
<keyword evidence="3" id="KW-1185">Reference proteome</keyword>
<feature type="signal peptide" evidence="1">
    <location>
        <begin position="1"/>
        <end position="22"/>
    </location>
</feature>
<evidence type="ECO:0000313" key="2">
    <source>
        <dbReference type="EMBL" id="MBE9464487.1"/>
    </source>
</evidence>
<feature type="chain" id="PRO_5045282901" description="DUF4488 domain-containing protein" evidence="1">
    <location>
        <begin position="23"/>
        <end position="125"/>
    </location>
</feature>
<comment type="caution">
    <text evidence="2">The sequence shown here is derived from an EMBL/GenBank/DDBJ whole genome shotgun (WGS) entry which is preliminary data.</text>
</comment>
<proteinExistence type="predicted"/>
<evidence type="ECO:0000256" key="1">
    <source>
        <dbReference type="SAM" id="SignalP"/>
    </source>
</evidence>
<gene>
    <name evidence="2" type="ORF">IEE83_21590</name>
</gene>